<dbReference type="GeneID" id="25322190"/>
<dbReference type="STRING" id="348802.A0A0D2EZF2"/>
<dbReference type="Gene3D" id="3.90.550.10">
    <property type="entry name" value="Spore Coat Polysaccharide Biosynthesis Protein SpsA, Chain A"/>
    <property type="match status" value="1"/>
</dbReference>
<organism evidence="1 2">
    <name type="scientific">Exophiala xenobiotica</name>
    <dbReference type="NCBI Taxonomy" id="348802"/>
    <lineage>
        <taxon>Eukaryota</taxon>
        <taxon>Fungi</taxon>
        <taxon>Dikarya</taxon>
        <taxon>Ascomycota</taxon>
        <taxon>Pezizomycotina</taxon>
        <taxon>Eurotiomycetes</taxon>
        <taxon>Chaetothyriomycetidae</taxon>
        <taxon>Chaetothyriales</taxon>
        <taxon>Herpotrichiellaceae</taxon>
        <taxon>Exophiala</taxon>
    </lineage>
</organism>
<dbReference type="EMBL" id="KN847317">
    <property type="protein sequence ID" value="KIW60030.1"/>
    <property type="molecule type" value="Genomic_DNA"/>
</dbReference>
<evidence type="ECO:0008006" key="3">
    <source>
        <dbReference type="Google" id="ProtNLM"/>
    </source>
</evidence>
<proteinExistence type="predicted"/>
<accession>A0A0D2EZF2</accession>
<gene>
    <name evidence="1" type="ORF">PV05_00282</name>
</gene>
<name>A0A0D2EZF2_9EURO</name>
<dbReference type="SUPFAM" id="SSF53448">
    <property type="entry name" value="Nucleotide-diphospho-sugar transferases"/>
    <property type="match status" value="1"/>
</dbReference>
<reference evidence="1 2" key="1">
    <citation type="submission" date="2015-01" db="EMBL/GenBank/DDBJ databases">
        <title>The Genome Sequence of Exophiala xenobiotica CBS118157.</title>
        <authorList>
            <consortium name="The Broad Institute Genomics Platform"/>
            <person name="Cuomo C."/>
            <person name="de Hoog S."/>
            <person name="Gorbushina A."/>
            <person name="Stielow B."/>
            <person name="Teixiera M."/>
            <person name="Abouelleil A."/>
            <person name="Chapman S.B."/>
            <person name="Priest M."/>
            <person name="Young S.K."/>
            <person name="Wortman J."/>
            <person name="Nusbaum C."/>
            <person name="Birren B."/>
        </authorList>
    </citation>
    <scope>NUCLEOTIDE SEQUENCE [LARGE SCALE GENOMIC DNA]</scope>
    <source>
        <strain evidence="1 2">CBS 118157</strain>
    </source>
</reference>
<dbReference type="PANTHER" id="PTHR11183">
    <property type="entry name" value="GLYCOGENIN SUBFAMILY MEMBER"/>
    <property type="match status" value="1"/>
</dbReference>
<evidence type="ECO:0000313" key="2">
    <source>
        <dbReference type="Proteomes" id="UP000054342"/>
    </source>
</evidence>
<dbReference type="OrthoDB" id="2014201at2759"/>
<dbReference type="Proteomes" id="UP000054342">
    <property type="component" value="Unassembled WGS sequence"/>
</dbReference>
<dbReference type="RefSeq" id="XP_013320614.1">
    <property type="nucleotide sequence ID" value="XM_013465160.1"/>
</dbReference>
<keyword evidence="2" id="KW-1185">Reference proteome</keyword>
<protein>
    <recommendedName>
        <fullName evidence="3">Nucleotide-diphospho-sugar transferase</fullName>
    </recommendedName>
</protein>
<sequence>MQRLTKIALSVLSLAFIILSVAFLEVKAPRYSLSNSSQSISTFVSSTLGQVSGKLSHLNSTTITTTTTTTTTTTDRKYAYATFYSSPVNDTRPDDEDKYFTATRVLLYQLLHHPSTKTQHDYPLLILVPNHVDARKTDLLAREGATIIRTDILNPNDTTWIHPARESWAEQFTKLRLFNMTQFSRIAFIDSDMLLIRSLDGMFEEDVVQNPMIPVSSIELKSDEGPLPFDYVFAGVSDAGGPHHDSVPDEHDNVNGGFWVMRPDPVLYAYYLSVMNLQGRFDDSTMEQGLFNYAHRMDGPMPYRHLKTGKWNMNWPSYGDVERGAASVHDKFWDPGNADWIDRQLVEMWWRMQGEMEGFWLRAQKDGTY</sequence>
<dbReference type="InterPro" id="IPR050587">
    <property type="entry name" value="GNT1/Glycosyltrans_8"/>
</dbReference>
<evidence type="ECO:0000313" key="1">
    <source>
        <dbReference type="EMBL" id="KIW60030.1"/>
    </source>
</evidence>
<dbReference type="InterPro" id="IPR029044">
    <property type="entry name" value="Nucleotide-diphossugar_trans"/>
</dbReference>
<dbReference type="AlphaFoldDB" id="A0A0D2EZF2"/>
<dbReference type="HOGENOM" id="CLU_048469_0_1_1"/>